<comment type="catalytic activity">
    <reaction evidence="7">
        <text>adenosine 2',5'-bisphosphate + H2O = AMP + phosphate</text>
        <dbReference type="Rhea" id="RHEA:77643"/>
        <dbReference type="ChEBI" id="CHEBI:15377"/>
        <dbReference type="ChEBI" id="CHEBI:43474"/>
        <dbReference type="ChEBI" id="CHEBI:194156"/>
        <dbReference type="ChEBI" id="CHEBI:456215"/>
        <dbReference type="EC" id="3.1.3.7"/>
    </reaction>
    <physiologicalReaction direction="left-to-right" evidence="7">
        <dbReference type="Rhea" id="RHEA:77644"/>
    </physiologicalReaction>
</comment>
<protein>
    <recommendedName>
        <fullName evidence="3">3'(2'),5'-bisphosphate nucleotidase</fullName>
        <ecNumber evidence="3">3.1.3.7</ecNumber>
    </recommendedName>
</protein>
<comment type="cofactor">
    <cofactor evidence="1 10">
        <name>Mg(2+)</name>
        <dbReference type="ChEBI" id="CHEBI:18420"/>
    </cofactor>
</comment>
<feature type="binding site" evidence="10">
    <location>
        <position position="141"/>
    </location>
    <ligand>
        <name>Mg(2+)</name>
        <dbReference type="ChEBI" id="CHEBI:18420"/>
        <label>1</label>
        <note>catalytic</note>
    </ligand>
</feature>
<gene>
    <name evidence="11" type="ORF">SAMN04488087_0975</name>
</gene>
<dbReference type="InterPro" id="IPR006239">
    <property type="entry name" value="DPNP"/>
</dbReference>
<evidence type="ECO:0000256" key="7">
    <source>
        <dbReference type="ARBA" id="ARBA00044466"/>
    </source>
</evidence>
<dbReference type="GO" id="GO:0008441">
    <property type="term" value="F:3'(2'),5'-bisphosphate nucleotidase activity"/>
    <property type="evidence" value="ECO:0007669"/>
    <property type="project" value="UniProtKB-EC"/>
</dbReference>
<keyword evidence="5" id="KW-0378">Hydrolase</keyword>
<dbReference type="GO" id="GO:0000103">
    <property type="term" value="P:sulfate assimilation"/>
    <property type="evidence" value="ECO:0007669"/>
    <property type="project" value="TreeGrafter"/>
</dbReference>
<dbReference type="FunFam" id="3.40.190.80:FF:000003">
    <property type="entry name" value="PAP-specific phosphatase HAL2-like"/>
    <property type="match status" value="1"/>
</dbReference>
<dbReference type="PRINTS" id="PR00377">
    <property type="entry name" value="IMPHPHTASES"/>
</dbReference>
<dbReference type="Gene3D" id="3.40.190.80">
    <property type="match status" value="1"/>
</dbReference>
<evidence type="ECO:0000313" key="11">
    <source>
        <dbReference type="EMBL" id="SHK36407.1"/>
    </source>
</evidence>
<dbReference type="Proteomes" id="UP000185812">
    <property type="component" value="Unassembled WGS sequence"/>
</dbReference>
<dbReference type="PANTHER" id="PTHR43200:SF6">
    <property type="entry name" value="3'(2'),5'-BISPHOSPHATE NUCLEOTIDASE"/>
    <property type="match status" value="1"/>
</dbReference>
<evidence type="ECO:0000256" key="6">
    <source>
        <dbReference type="ARBA" id="ARBA00022842"/>
    </source>
</evidence>
<dbReference type="InterPro" id="IPR000760">
    <property type="entry name" value="Inositol_monophosphatase-like"/>
</dbReference>
<dbReference type="CDD" id="cd01517">
    <property type="entry name" value="PAP_phosphatase"/>
    <property type="match status" value="1"/>
</dbReference>
<comment type="catalytic activity">
    <reaction evidence="8">
        <text>adenosine 3',5'-bisphosphate + H2O = AMP + phosphate</text>
        <dbReference type="Rhea" id="RHEA:10040"/>
        <dbReference type="ChEBI" id="CHEBI:15377"/>
        <dbReference type="ChEBI" id="CHEBI:43474"/>
        <dbReference type="ChEBI" id="CHEBI:58343"/>
        <dbReference type="ChEBI" id="CHEBI:456215"/>
        <dbReference type="EC" id="3.1.3.7"/>
    </reaction>
    <physiologicalReaction direction="left-to-right" evidence="8">
        <dbReference type="Rhea" id="RHEA:10041"/>
    </physiologicalReaction>
</comment>
<evidence type="ECO:0000256" key="3">
    <source>
        <dbReference type="ARBA" id="ARBA00012633"/>
    </source>
</evidence>
<dbReference type="PROSITE" id="PS00629">
    <property type="entry name" value="IMP_1"/>
    <property type="match status" value="1"/>
</dbReference>
<dbReference type="STRING" id="633813.SAMN04488087_0975"/>
<dbReference type="InterPro" id="IPR020550">
    <property type="entry name" value="Inositol_monophosphatase_CS"/>
</dbReference>
<comment type="catalytic activity">
    <reaction evidence="9">
        <text>3'-phosphoadenylyl sulfate + H2O = adenosine 5'-phosphosulfate + phosphate</text>
        <dbReference type="Rhea" id="RHEA:77639"/>
        <dbReference type="ChEBI" id="CHEBI:15377"/>
        <dbReference type="ChEBI" id="CHEBI:43474"/>
        <dbReference type="ChEBI" id="CHEBI:58243"/>
        <dbReference type="ChEBI" id="CHEBI:58339"/>
        <dbReference type="EC" id="3.1.3.7"/>
    </reaction>
    <physiologicalReaction direction="left-to-right" evidence="9">
        <dbReference type="Rhea" id="RHEA:77640"/>
    </physiologicalReaction>
</comment>
<evidence type="ECO:0000256" key="2">
    <source>
        <dbReference type="ARBA" id="ARBA00009759"/>
    </source>
</evidence>
<keyword evidence="6 10" id="KW-0460">Magnesium</keyword>
<sequence length="344" mass="36862">MRILPHPGFFMDNAHSGKIMSRERDVALAAVREAAALCQNIQAAIGPDVLEKRDRSPVTVADFGSQALICRRLAAAFPDDPIMAEEDSTALREPAQAPLLERVVAEVQRLAPEATAETVCAWIDRGNLATYRPRFWTLDPIDGTKGFLRGDQYAIALALLVEGRVRVAALACPNLPLTPATESPRGVVFVAVQGEGAWAYPLEEAGTPLRIQVSATSDPAQAQFCESFESAHSAHDVAAEVAQRLGITKPPRRLDSQAKYALVARGEADLYLRMPTRPGYVEKVWDHAAGALIVAEAGGRVTDIHGRPLRFDQGTALAENRGVVVSNGLLHAAVLEAIAGVGVT</sequence>
<organism evidence="11 12">
    <name type="scientific">Rhodothermus profundi</name>
    <dbReference type="NCBI Taxonomy" id="633813"/>
    <lineage>
        <taxon>Bacteria</taxon>
        <taxon>Pseudomonadati</taxon>
        <taxon>Rhodothermota</taxon>
        <taxon>Rhodothermia</taxon>
        <taxon>Rhodothermales</taxon>
        <taxon>Rhodothermaceae</taxon>
        <taxon>Rhodothermus</taxon>
    </lineage>
</organism>
<dbReference type="NCBIfam" id="TIGR01330">
    <property type="entry name" value="bisphos_HAL2"/>
    <property type="match status" value="1"/>
</dbReference>
<keyword evidence="4 10" id="KW-0479">Metal-binding</keyword>
<evidence type="ECO:0000256" key="9">
    <source>
        <dbReference type="ARBA" id="ARBA00044484"/>
    </source>
</evidence>
<evidence type="ECO:0000256" key="1">
    <source>
        <dbReference type="ARBA" id="ARBA00001946"/>
    </source>
</evidence>
<feature type="binding site" evidence="10">
    <location>
        <position position="139"/>
    </location>
    <ligand>
        <name>Mg(2+)</name>
        <dbReference type="ChEBI" id="CHEBI:18420"/>
        <label>1</label>
        <note>catalytic</note>
    </ligand>
</feature>
<accession>A0A1M6RVS3</accession>
<evidence type="ECO:0000256" key="8">
    <source>
        <dbReference type="ARBA" id="ARBA00044479"/>
    </source>
</evidence>
<feature type="binding site" evidence="10">
    <location>
        <position position="142"/>
    </location>
    <ligand>
        <name>Mg(2+)</name>
        <dbReference type="ChEBI" id="CHEBI:18420"/>
        <label>1</label>
        <note>catalytic</note>
    </ligand>
</feature>
<dbReference type="InterPro" id="IPR020583">
    <property type="entry name" value="Inositol_monoP_metal-BS"/>
</dbReference>
<dbReference type="GO" id="GO:0046872">
    <property type="term" value="F:metal ion binding"/>
    <property type="evidence" value="ECO:0007669"/>
    <property type="project" value="UniProtKB-KW"/>
</dbReference>
<dbReference type="InterPro" id="IPR051090">
    <property type="entry name" value="Inositol_monoP_superfamily"/>
</dbReference>
<dbReference type="PANTHER" id="PTHR43200">
    <property type="entry name" value="PHOSPHATASE"/>
    <property type="match status" value="1"/>
</dbReference>
<dbReference type="EC" id="3.1.3.7" evidence="3"/>
<dbReference type="Pfam" id="PF00459">
    <property type="entry name" value="Inositol_P"/>
    <property type="match status" value="1"/>
</dbReference>
<feature type="binding site" evidence="10">
    <location>
        <position position="85"/>
    </location>
    <ligand>
        <name>Mg(2+)</name>
        <dbReference type="ChEBI" id="CHEBI:18420"/>
        <label>1</label>
        <note>catalytic</note>
    </ligand>
</feature>
<evidence type="ECO:0000256" key="10">
    <source>
        <dbReference type="PIRSR" id="PIRSR600760-2"/>
    </source>
</evidence>
<dbReference type="Gene3D" id="3.30.540.10">
    <property type="entry name" value="Fructose-1,6-Bisphosphatase, subunit A, domain 1"/>
    <property type="match status" value="1"/>
</dbReference>
<evidence type="ECO:0000313" key="12">
    <source>
        <dbReference type="Proteomes" id="UP000185812"/>
    </source>
</evidence>
<dbReference type="SUPFAM" id="SSF56655">
    <property type="entry name" value="Carbohydrate phosphatase"/>
    <property type="match status" value="1"/>
</dbReference>
<evidence type="ECO:0000256" key="5">
    <source>
        <dbReference type="ARBA" id="ARBA00022801"/>
    </source>
</evidence>
<dbReference type="EMBL" id="FRAU01000002">
    <property type="protein sequence ID" value="SHK36407.1"/>
    <property type="molecule type" value="Genomic_DNA"/>
</dbReference>
<name>A0A1M6RVS3_9BACT</name>
<dbReference type="GO" id="GO:0046854">
    <property type="term" value="P:phosphatidylinositol phosphate biosynthetic process"/>
    <property type="evidence" value="ECO:0007669"/>
    <property type="project" value="InterPro"/>
</dbReference>
<proteinExistence type="inferred from homology"/>
<reference evidence="12" key="1">
    <citation type="submission" date="2016-11" db="EMBL/GenBank/DDBJ databases">
        <authorList>
            <person name="Varghese N."/>
            <person name="Submissions S."/>
        </authorList>
    </citation>
    <scope>NUCLEOTIDE SEQUENCE [LARGE SCALE GENOMIC DNA]</scope>
    <source>
        <strain evidence="12">DSM 22212</strain>
    </source>
</reference>
<comment type="similarity">
    <text evidence="2">Belongs to the inositol monophosphatase superfamily.</text>
</comment>
<evidence type="ECO:0000256" key="4">
    <source>
        <dbReference type="ARBA" id="ARBA00022723"/>
    </source>
</evidence>
<dbReference type="AlphaFoldDB" id="A0A1M6RVS3"/>
<keyword evidence="12" id="KW-1185">Reference proteome</keyword>
<dbReference type="PROSITE" id="PS00630">
    <property type="entry name" value="IMP_2"/>
    <property type="match status" value="1"/>
</dbReference>
<feature type="binding site" evidence="10">
    <location>
        <position position="286"/>
    </location>
    <ligand>
        <name>Mg(2+)</name>
        <dbReference type="ChEBI" id="CHEBI:18420"/>
        <label>1</label>
        <note>catalytic</note>
    </ligand>
</feature>